<feature type="non-terminal residue" evidence="1">
    <location>
        <position position="69"/>
    </location>
</feature>
<reference evidence="1" key="1">
    <citation type="journal article" date="2014" name="Front. Microbiol.">
        <title>High frequency of phylogenetically diverse reductive dehalogenase-homologous genes in deep subseafloor sedimentary metagenomes.</title>
        <authorList>
            <person name="Kawai M."/>
            <person name="Futagami T."/>
            <person name="Toyoda A."/>
            <person name="Takaki Y."/>
            <person name="Nishi S."/>
            <person name="Hori S."/>
            <person name="Arai W."/>
            <person name="Tsubouchi T."/>
            <person name="Morono Y."/>
            <person name="Uchiyama I."/>
            <person name="Ito T."/>
            <person name="Fujiyama A."/>
            <person name="Inagaki F."/>
            <person name="Takami H."/>
        </authorList>
    </citation>
    <scope>NUCLEOTIDE SEQUENCE</scope>
    <source>
        <strain evidence="1">Expedition CK06-06</strain>
    </source>
</reference>
<dbReference type="EMBL" id="BARS01033254">
    <property type="protein sequence ID" value="GAG23871.1"/>
    <property type="molecule type" value="Genomic_DNA"/>
</dbReference>
<gene>
    <name evidence="1" type="ORF">S01H1_51531</name>
</gene>
<protein>
    <submittedName>
        <fullName evidence="1">Uncharacterized protein</fullName>
    </submittedName>
</protein>
<organism evidence="1">
    <name type="scientific">marine sediment metagenome</name>
    <dbReference type="NCBI Taxonomy" id="412755"/>
    <lineage>
        <taxon>unclassified sequences</taxon>
        <taxon>metagenomes</taxon>
        <taxon>ecological metagenomes</taxon>
    </lineage>
</organism>
<sequence>MANPLWFVELIKQIYPYKRIIAKVTRIPGVGKIVYDMMFKEDGVIYLPKDNVVKMSIHVGKSIERPTDT</sequence>
<dbReference type="AlphaFoldDB" id="X0XFZ8"/>
<proteinExistence type="predicted"/>
<comment type="caution">
    <text evidence="1">The sequence shown here is derived from an EMBL/GenBank/DDBJ whole genome shotgun (WGS) entry which is preliminary data.</text>
</comment>
<evidence type="ECO:0000313" key="1">
    <source>
        <dbReference type="EMBL" id="GAG23871.1"/>
    </source>
</evidence>
<name>X0XFZ8_9ZZZZ</name>
<accession>X0XFZ8</accession>